<dbReference type="InterPro" id="IPR026992">
    <property type="entry name" value="DIOX_N"/>
</dbReference>
<sequence length="345" mass="38504">MNTVITGLGPRAVTASGLDARSLDFSEIPQIDISPLYGSDQQARLRVGEEVRTACTQVGFFYVTGHQVPQSVIDATFSAAKSFFALPLSEKIKLDINRSMNMRGYTPLLHENTNVEGKGDLHEGFDIALDVPLDDADVCAGVFGYGPNQWPENLPSFREALQAYHQAMLDLGSMIFRAFALALELDEQYFLPYITKPMAHMRVLSYPSQEGQVDEQQIGIGPHSDYECFTILRTDEVPALQVLNSQGDWIQAPPIPGAFVVNVGDLMARWTNNYFASTLHRVINASGRERFSIPFFFGPNSQSLIEVLPTCQNPDWPAQYPPIISGDYIRSRFDQTYQLRQPTTL</sequence>
<evidence type="ECO:0000256" key="7">
    <source>
        <dbReference type="ARBA" id="ARBA00031011"/>
    </source>
</evidence>
<comment type="pathway">
    <text evidence="2">Alkene biosynthesis; ethylene biosynthesis via 2-oxoglutarate.</text>
</comment>
<dbReference type="Pfam" id="PF14226">
    <property type="entry name" value="DIOX_N"/>
    <property type="match status" value="1"/>
</dbReference>
<keyword evidence="14" id="KW-1185">Reference proteome</keyword>
<comment type="similarity">
    <text evidence="11">Belongs to the iron/ascorbate-dependent oxidoreductase family.</text>
</comment>
<evidence type="ECO:0000256" key="11">
    <source>
        <dbReference type="RuleBase" id="RU003682"/>
    </source>
</evidence>
<organism evidence="13 14">
    <name type="scientific">Nitrincola iocasae</name>
    <dbReference type="NCBI Taxonomy" id="2614693"/>
    <lineage>
        <taxon>Bacteria</taxon>
        <taxon>Pseudomonadati</taxon>
        <taxon>Pseudomonadota</taxon>
        <taxon>Gammaproteobacteria</taxon>
        <taxon>Oceanospirillales</taxon>
        <taxon>Oceanospirillaceae</taxon>
        <taxon>Nitrincola</taxon>
    </lineage>
</organism>
<protein>
    <recommendedName>
        <fullName evidence="5">2-oxoglutarate-dependent ethylene/succinate-forming enzyme</fullName>
        <ecNumber evidence="4">1.13.12.19</ecNumber>
        <ecNumber evidence="3">1.14.20.7</ecNumber>
    </recommendedName>
    <alternativeName>
        <fullName evidence="7">2-oxoglutarate dioxygenase (ethylene-forming)</fullName>
    </alternativeName>
    <alternativeName>
        <fullName evidence="8">2-oxoglutarate/L-arginine monooxygenase/decarboxylase (succinate-forming)</fullName>
    </alternativeName>
</protein>
<dbReference type="PRINTS" id="PR00682">
    <property type="entry name" value="IPNSYNTHASE"/>
</dbReference>
<dbReference type="GO" id="GO:0102276">
    <property type="term" value="F:2-oxoglutarate oxygenase/decarboxylase (ethylene-forming) activity"/>
    <property type="evidence" value="ECO:0007669"/>
    <property type="project" value="UniProtKB-EC"/>
</dbReference>
<comment type="catalytic activity">
    <reaction evidence="9">
        <text>2-oxoglutarate + O2 + 2 H(+) = ethene + 3 CO2 + H2O</text>
        <dbReference type="Rhea" id="RHEA:31523"/>
        <dbReference type="ChEBI" id="CHEBI:15377"/>
        <dbReference type="ChEBI" id="CHEBI:15378"/>
        <dbReference type="ChEBI" id="CHEBI:15379"/>
        <dbReference type="ChEBI" id="CHEBI:16526"/>
        <dbReference type="ChEBI" id="CHEBI:16810"/>
        <dbReference type="ChEBI" id="CHEBI:18153"/>
        <dbReference type="EC" id="1.13.12.19"/>
    </reaction>
</comment>
<evidence type="ECO:0000259" key="12">
    <source>
        <dbReference type="PROSITE" id="PS51471"/>
    </source>
</evidence>
<keyword evidence="11" id="KW-0479">Metal-binding</keyword>
<dbReference type="AlphaFoldDB" id="A0A5J6LK75"/>
<keyword evidence="6" id="KW-0266">Ethylene biosynthesis</keyword>
<dbReference type="InterPro" id="IPR005123">
    <property type="entry name" value="Oxoglu/Fe-dep_dioxygenase_dom"/>
</dbReference>
<dbReference type="Proteomes" id="UP000325606">
    <property type="component" value="Chromosome"/>
</dbReference>
<evidence type="ECO:0000256" key="8">
    <source>
        <dbReference type="ARBA" id="ARBA00031282"/>
    </source>
</evidence>
<keyword evidence="11" id="KW-0560">Oxidoreductase</keyword>
<dbReference type="PROSITE" id="PS51471">
    <property type="entry name" value="FE2OG_OXY"/>
    <property type="match status" value="1"/>
</dbReference>
<evidence type="ECO:0000313" key="14">
    <source>
        <dbReference type="Proteomes" id="UP000325606"/>
    </source>
</evidence>
<dbReference type="InterPro" id="IPR044861">
    <property type="entry name" value="IPNS-like_FE2OG_OXY"/>
</dbReference>
<dbReference type="InterPro" id="IPR027443">
    <property type="entry name" value="IPNS-like_sf"/>
</dbReference>
<dbReference type="EC" id="1.14.20.7" evidence="3"/>
<dbReference type="Gene3D" id="2.60.120.330">
    <property type="entry name" value="B-lactam Antibiotic, Isopenicillin N Synthase, Chain"/>
    <property type="match status" value="1"/>
</dbReference>
<dbReference type="GO" id="GO:0046872">
    <property type="term" value="F:metal ion binding"/>
    <property type="evidence" value="ECO:0007669"/>
    <property type="project" value="UniProtKB-KW"/>
</dbReference>
<accession>A0A5J6LK75</accession>
<dbReference type="GO" id="GO:0009693">
    <property type="term" value="P:ethylene biosynthetic process"/>
    <property type="evidence" value="ECO:0007669"/>
    <property type="project" value="UniProtKB-KW"/>
</dbReference>
<gene>
    <name evidence="13" type="ORF">F5I99_18990</name>
</gene>
<feature type="domain" description="Fe2OG dioxygenase" evidence="12">
    <location>
        <begin position="197"/>
        <end position="299"/>
    </location>
</feature>
<dbReference type="RefSeq" id="WP_151058779.1">
    <property type="nucleotide sequence ID" value="NZ_CP044222.1"/>
</dbReference>
<dbReference type="KEGG" id="nik:F5I99_18990"/>
<evidence type="ECO:0000256" key="3">
    <source>
        <dbReference type="ARBA" id="ARBA00012293"/>
    </source>
</evidence>
<keyword evidence="11" id="KW-0408">Iron</keyword>
<comment type="catalytic activity">
    <reaction evidence="10">
        <text>L-arginine + 2-oxoglutarate + O2 = guanidine + L-glutamate 5-semialdehyde + succinate + CO2</text>
        <dbReference type="Rhea" id="RHEA:31535"/>
        <dbReference type="ChEBI" id="CHEBI:15379"/>
        <dbReference type="ChEBI" id="CHEBI:16526"/>
        <dbReference type="ChEBI" id="CHEBI:16810"/>
        <dbReference type="ChEBI" id="CHEBI:30031"/>
        <dbReference type="ChEBI" id="CHEBI:30087"/>
        <dbReference type="ChEBI" id="CHEBI:32682"/>
        <dbReference type="ChEBI" id="CHEBI:58066"/>
        <dbReference type="EC" id="1.14.20.7"/>
    </reaction>
</comment>
<evidence type="ECO:0000256" key="1">
    <source>
        <dbReference type="ARBA" id="ARBA00001954"/>
    </source>
</evidence>
<dbReference type="Pfam" id="PF03171">
    <property type="entry name" value="2OG-FeII_Oxy"/>
    <property type="match status" value="1"/>
</dbReference>
<dbReference type="PANTHER" id="PTHR47990">
    <property type="entry name" value="2-OXOGLUTARATE (2OG) AND FE(II)-DEPENDENT OXYGENASE SUPERFAMILY PROTEIN-RELATED"/>
    <property type="match status" value="1"/>
</dbReference>
<dbReference type="EC" id="1.13.12.19" evidence="4"/>
<evidence type="ECO:0000256" key="9">
    <source>
        <dbReference type="ARBA" id="ARBA00047725"/>
    </source>
</evidence>
<name>A0A5J6LK75_9GAMM</name>
<evidence type="ECO:0000256" key="2">
    <source>
        <dbReference type="ARBA" id="ARBA00004767"/>
    </source>
</evidence>
<evidence type="ECO:0000313" key="13">
    <source>
        <dbReference type="EMBL" id="QEW08401.1"/>
    </source>
</evidence>
<evidence type="ECO:0000256" key="10">
    <source>
        <dbReference type="ARBA" id="ARBA00049359"/>
    </source>
</evidence>
<dbReference type="SUPFAM" id="SSF51197">
    <property type="entry name" value="Clavaminate synthase-like"/>
    <property type="match status" value="1"/>
</dbReference>
<dbReference type="EMBL" id="CP044222">
    <property type="protein sequence ID" value="QEW08401.1"/>
    <property type="molecule type" value="Genomic_DNA"/>
</dbReference>
<evidence type="ECO:0000256" key="6">
    <source>
        <dbReference type="ARBA" id="ARBA00022666"/>
    </source>
</evidence>
<proteinExistence type="inferred from homology"/>
<dbReference type="InterPro" id="IPR050231">
    <property type="entry name" value="Iron_ascorbate_oxido_reductase"/>
</dbReference>
<reference evidence="13 14" key="1">
    <citation type="submission" date="2019-09" db="EMBL/GenBank/DDBJ databases">
        <title>Nitrincola iocasae sp. nov., a bacterium isolated from the sediment collected at a cold seep field in South China Sea.</title>
        <authorList>
            <person name="Zhang H."/>
            <person name="Wang H."/>
            <person name="Li C."/>
        </authorList>
    </citation>
    <scope>NUCLEOTIDE SEQUENCE [LARGE SCALE GENOMIC DNA]</scope>
    <source>
        <strain evidence="13 14">KXZD1103</strain>
    </source>
</reference>
<evidence type="ECO:0000256" key="4">
    <source>
        <dbReference type="ARBA" id="ARBA00012531"/>
    </source>
</evidence>
<comment type="cofactor">
    <cofactor evidence="1">
        <name>Fe(2+)</name>
        <dbReference type="ChEBI" id="CHEBI:29033"/>
    </cofactor>
</comment>
<evidence type="ECO:0000256" key="5">
    <source>
        <dbReference type="ARBA" id="ARBA00019045"/>
    </source>
</evidence>